<proteinExistence type="predicted"/>
<protein>
    <submittedName>
        <fullName evidence="5">WD-40 repeat protein</fullName>
    </submittedName>
</protein>
<evidence type="ECO:0000256" key="2">
    <source>
        <dbReference type="ARBA" id="ARBA00022737"/>
    </source>
</evidence>
<feature type="repeat" description="WD" evidence="3">
    <location>
        <begin position="476"/>
        <end position="511"/>
    </location>
</feature>
<dbReference type="CDD" id="cd00200">
    <property type="entry name" value="WD40"/>
    <property type="match status" value="1"/>
</dbReference>
<keyword evidence="4" id="KW-1133">Transmembrane helix</keyword>
<comment type="caution">
    <text evidence="5">The sequence shown here is derived from an EMBL/GenBank/DDBJ whole genome shotgun (WGS) entry which is preliminary data.</text>
</comment>
<dbReference type="PROSITE" id="PS00678">
    <property type="entry name" value="WD_REPEATS_1"/>
    <property type="match status" value="1"/>
</dbReference>
<keyword evidence="2" id="KW-0677">Repeat</keyword>
<dbReference type="InterPro" id="IPR020472">
    <property type="entry name" value="WD40_PAC1"/>
</dbReference>
<keyword evidence="4" id="KW-0472">Membrane</keyword>
<evidence type="ECO:0000256" key="3">
    <source>
        <dbReference type="PROSITE-ProRule" id="PRU00221"/>
    </source>
</evidence>
<feature type="repeat" description="WD" evidence="3">
    <location>
        <begin position="431"/>
        <end position="472"/>
    </location>
</feature>
<dbReference type="InterPro" id="IPR036322">
    <property type="entry name" value="WD40_repeat_dom_sf"/>
</dbReference>
<feature type="repeat" description="WD" evidence="3">
    <location>
        <begin position="349"/>
        <end position="383"/>
    </location>
</feature>
<dbReference type="SUPFAM" id="SSF50978">
    <property type="entry name" value="WD40 repeat-like"/>
    <property type="match status" value="1"/>
</dbReference>
<evidence type="ECO:0000256" key="1">
    <source>
        <dbReference type="ARBA" id="ARBA00022574"/>
    </source>
</evidence>
<keyword evidence="4" id="KW-0812">Transmembrane</keyword>
<dbReference type="Pfam" id="PF00400">
    <property type="entry name" value="WD40"/>
    <property type="match status" value="7"/>
</dbReference>
<dbReference type="PRINTS" id="PR00320">
    <property type="entry name" value="GPROTEINBRPT"/>
</dbReference>
<evidence type="ECO:0000313" key="5">
    <source>
        <dbReference type="EMBL" id="GAL92621.1"/>
    </source>
</evidence>
<sequence length="511" mass="56446">MSLKSGDQQNPFTGNCKMTDHRPHWLELAEYIALGLTLLTLMAMGAGFLPLFLLVVTFALNILNRLRERTLQRQRLTEMTGHLQSQWEEEKEALSAQIQSLDPAVARDNDRAVATRSLREIAELEENILVLEQSYNQIIQYINRNGLLERIEHLEKSYGRLHREILPINEESADITATKAENEPQITLPALNLTPASPPVPIPHWHYYRRLTAHREMITAIAITEDQRFLISVSWDRTLKIWDFARGTLINTVEAHDQGILALAVTGNGDYHLATGGFDQTVKLWTLASDASSLELNQIFLGHLGSIHGLDFAPRWHFLVSGSYDQTLKQWNLEQETEEFSSYDSLGAIYALAVAPNQDFIAAAGGDGTVTLWQLGSGEKIAVLSGNVSSVESLAIAADGQIIAAGCVDGTVKIWQYDPEKSGHFAPIRVINAHNGQVTSLVFGEEGQWLFTGGTDGEIKIWLANYQQAIATLTPADGRSSPISSLVLSPDYCHLAAAAADGSITIWENIT</sequence>
<feature type="transmembrane region" description="Helical" evidence="4">
    <location>
        <begin position="31"/>
        <end position="63"/>
    </location>
</feature>
<feature type="repeat" description="WD" evidence="3">
    <location>
        <begin position="300"/>
        <end position="341"/>
    </location>
</feature>
<keyword evidence="1 3" id="KW-0853">WD repeat</keyword>
<dbReference type="InterPro" id="IPR015943">
    <property type="entry name" value="WD40/YVTN_repeat-like_dom_sf"/>
</dbReference>
<evidence type="ECO:0000313" key="6">
    <source>
        <dbReference type="Proteomes" id="UP000030321"/>
    </source>
</evidence>
<feature type="repeat" description="WD" evidence="3">
    <location>
        <begin position="384"/>
        <end position="416"/>
    </location>
</feature>
<dbReference type="InterPro" id="IPR001680">
    <property type="entry name" value="WD40_rpt"/>
</dbReference>
<dbReference type="PANTHER" id="PTHR22847">
    <property type="entry name" value="WD40 REPEAT PROTEIN"/>
    <property type="match status" value="1"/>
</dbReference>
<dbReference type="Gene3D" id="2.130.10.10">
    <property type="entry name" value="YVTN repeat-like/Quinoprotein amine dehydrogenase"/>
    <property type="match status" value="2"/>
</dbReference>
<name>A0A0A1VTI9_MICAE</name>
<dbReference type="InterPro" id="IPR019775">
    <property type="entry name" value="WD40_repeat_CS"/>
</dbReference>
<gene>
    <name evidence="5" type="ORF">N44_01179</name>
</gene>
<evidence type="ECO:0000256" key="4">
    <source>
        <dbReference type="SAM" id="Phobius"/>
    </source>
</evidence>
<dbReference type="SMART" id="SM00320">
    <property type="entry name" value="WD40"/>
    <property type="match status" value="7"/>
</dbReference>
<dbReference type="PROSITE" id="PS50082">
    <property type="entry name" value="WD_REPEATS_2"/>
    <property type="match status" value="7"/>
</dbReference>
<dbReference type="PANTHER" id="PTHR22847:SF637">
    <property type="entry name" value="WD REPEAT DOMAIN 5B"/>
    <property type="match status" value="1"/>
</dbReference>
<organism evidence="5 6">
    <name type="scientific">Microcystis aeruginosa NIES-44</name>
    <dbReference type="NCBI Taxonomy" id="449439"/>
    <lineage>
        <taxon>Bacteria</taxon>
        <taxon>Bacillati</taxon>
        <taxon>Cyanobacteriota</taxon>
        <taxon>Cyanophyceae</taxon>
        <taxon>Oscillatoriophycideae</taxon>
        <taxon>Chroococcales</taxon>
        <taxon>Microcystaceae</taxon>
        <taxon>Microcystis</taxon>
    </lineage>
</organism>
<accession>A0A0A1VTI9</accession>
<dbReference type="EMBL" id="BBPA01000023">
    <property type="protein sequence ID" value="GAL92621.1"/>
    <property type="molecule type" value="Genomic_DNA"/>
</dbReference>
<dbReference type="Proteomes" id="UP000030321">
    <property type="component" value="Unassembled WGS sequence"/>
</dbReference>
<feature type="repeat" description="WD" evidence="3">
    <location>
        <begin position="253"/>
        <end position="295"/>
    </location>
</feature>
<reference evidence="6" key="1">
    <citation type="journal article" date="2015" name="Genome">
        <title>Whole Genome Sequence of the Non-Microcystin-Producing Microcystis aeruginosa Strain NIES-44.</title>
        <authorList>
            <person name="Okano K."/>
            <person name="Miyata N."/>
            <person name="Ozaki Y."/>
        </authorList>
    </citation>
    <scope>NUCLEOTIDE SEQUENCE [LARGE SCALE GENOMIC DNA]</scope>
    <source>
        <strain evidence="6">NIES-44</strain>
    </source>
</reference>
<dbReference type="PROSITE" id="PS50294">
    <property type="entry name" value="WD_REPEATS_REGION"/>
    <property type="match status" value="6"/>
</dbReference>
<dbReference type="AlphaFoldDB" id="A0A0A1VTI9"/>
<feature type="repeat" description="WD" evidence="3">
    <location>
        <begin position="211"/>
        <end position="252"/>
    </location>
</feature>
<dbReference type="RefSeq" id="WP_045358441.1">
    <property type="nucleotide sequence ID" value="NZ_BBPA01000023.1"/>
</dbReference>